<dbReference type="AlphaFoldDB" id="J3NUE5"/>
<reference evidence="3" key="5">
    <citation type="submission" date="2018-04" db="UniProtKB">
        <authorList>
            <consortium name="EnsemblFungi"/>
        </authorList>
    </citation>
    <scope>IDENTIFICATION</scope>
    <source>
        <strain evidence="3">R3-111a-1</strain>
    </source>
</reference>
<dbReference type="VEuPathDB" id="FungiDB:GGTG_04901"/>
<reference evidence="2" key="2">
    <citation type="submission" date="2010-07" db="EMBL/GenBank/DDBJ databases">
        <authorList>
            <consortium name="The Broad Institute Genome Sequencing Platform"/>
            <consortium name="Broad Institute Genome Sequencing Center for Infectious Disease"/>
            <person name="Ma L.-J."/>
            <person name="Dead R."/>
            <person name="Young S."/>
            <person name="Zeng Q."/>
            <person name="Koehrsen M."/>
            <person name="Alvarado L."/>
            <person name="Berlin A."/>
            <person name="Chapman S.B."/>
            <person name="Chen Z."/>
            <person name="Freedman E."/>
            <person name="Gellesch M."/>
            <person name="Goldberg J."/>
            <person name="Griggs A."/>
            <person name="Gujja S."/>
            <person name="Heilman E.R."/>
            <person name="Heiman D."/>
            <person name="Hepburn T."/>
            <person name="Howarth C."/>
            <person name="Jen D."/>
            <person name="Larson L."/>
            <person name="Mehta T."/>
            <person name="Neiman D."/>
            <person name="Pearson M."/>
            <person name="Roberts A."/>
            <person name="Saif S."/>
            <person name="Shea T."/>
            <person name="Shenoy N."/>
            <person name="Sisk P."/>
            <person name="Stolte C."/>
            <person name="Sykes S."/>
            <person name="Walk T."/>
            <person name="White J."/>
            <person name="Yandava C."/>
            <person name="Haas B."/>
            <person name="Nusbaum C."/>
            <person name="Birren B."/>
        </authorList>
    </citation>
    <scope>NUCLEOTIDE SEQUENCE</scope>
    <source>
        <strain evidence="2">R3-111a-1</strain>
    </source>
</reference>
<dbReference type="GeneID" id="20345359"/>
<feature type="compositionally biased region" description="Low complexity" evidence="1">
    <location>
        <begin position="1"/>
        <end position="17"/>
    </location>
</feature>
<gene>
    <name evidence="3" type="primary">20345359</name>
    <name evidence="2" type="ORF">GGTG_04901</name>
</gene>
<dbReference type="RefSeq" id="XP_009220963.1">
    <property type="nucleotide sequence ID" value="XM_009222699.1"/>
</dbReference>
<evidence type="ECO:0000256" key="1">
    <source>
        <dbReference type="SAM" id="MobiDB-lite"/>
    </source>
</evidence>
<feature type="compositionally biased region" description="Basic and acidic residues" evidence="1">
    <location>
        <begin position="80"/>
        <end position="89"/>
    </location>
</feature>
<reference evidence="2" key="3">
    <citation type="submission" date="2010-09" db="EMBL/GenBank/DDBJ databases">
        <title>Annotation of Gaeumannomyces graminis var. tritici R3-111a-1.</title>
        <authorList>
            <consortium name="The Broad Institute Genome Sequencing Platform"/>
            <person name="Ma L.-J."/>
            <person name="Dead R."/>
            <person name="Young S.K."/>
            <person name="Zeng Q."/>
            <person name="Gargeya S."/>
            <person name="Fitzgerald M."/>
            <person name="Haas B."/>
            <person name="Abouelleil A."/>
            <person name="Alvarado L."/>
            <person name="Arachchi H.M."/>
            <person name="Berlin A."/>
            <person name="Brown A."/>
            <person name="Chapman S.B."/>
            <person name="Chen Z."/>
            <person name="Dunbar C."/>
            <person name="Freedman E."/>
            <person name="Gearin G."/>
            <person name="Gellesch M."/>
            <person name="Goldberg J."/>
            <person name="Griggs A."/>
            <person name="Gujja S."/>
            <person name="Heiman D."/>
            <person name="Howarth C."/>
            <person name="Larson L."/>
            <person name="Lui A."/>
            <person name="MacDonald P.J.P."/>
            <person name="Mehta T."/>
            <person name="Montmayeur A."/>
            <person name="Murphy C."/>
            <person name="Neiman D."/>
            <person name="Pearson M."/>
            <person name="Priest M."/>
            <person name="Roberts A."/>
            <person name="Saif S."/>
            <person name="Shea T."/>
            <person name="Shenoy N."/>
            <person name="Sisk P."/>
            <person name="Stolte C."/>
            <person name="Sykes S."/>
            <person name="Yandava C."/>
            <person name="Wortman J."/>
            <person name="Nusbaum C."/>
            <person name="Birren B."/>
        </authorList>
    </citation>
    <scope>NUCLEOTIDE SEQUENCE</scope>
    <source>
        <strain evidence="2">R3-111a-1</strain>
    </source>
</reference>
<sequence>MANKNNNMASKDNNMANKDNKVASPAQELASEATAKEAASPSLSPDELASLLSLWPDEIDQLVPTALAAQARRRKQAGVELKRQRDANKESAIVQKVPLNHPDEITVT</sequence>
<organism evidence="2">
    <name type="scientific">Gaeumannomyces tritici (strain R3-111a-1)</name>
    <name type="common">Wheat and barley take-all root rot fungus</name>
    <name type="synonym">Gaeumannomyces graminis var. tritici</name>
    <dbReference type="NCBI Taxonomy" id="644352"/>
    <lineage>
        <taxon>Eukaryota</taxon>
        <taxon>Fungi</taxon>
        <taxon>Dikarya</taxon>
        <taxon>Ascomycota</taxon>
        <taxon>Pezizomycotina</taxon>
        <taxon>Sordariomycetes</taxon>
        <taxon>Sordariomycetidae</taxon>
        <taxon>Magnaporthales</taxon>
        <taxon>Magnaporthaceae</taxon>
        <taxon>Gaeumannomyces</taxon>
    </lineage>
</organism>
<evidence type="ECO:0000313" key="4">
    <source>
        <dbReference type="Proteomes" id="UP000006039"/>
    </source>
</evidence>
<evidence type="ECO:0000313" key="2">
    <source>
        <dbReference type="EMBL" id="EJT79818.1"/>
    </source>
</evidence>
<dbReference type="Proteomes" id="UP000006039">
    <property type="component" value="Unassembled WGS sequence"/>
</dbReference>
<dbReference type="HOGENOM" id="CLU_2197154_0_0_1"/>
<accession>J3NUE5</accession>
<feature type="region of interest" description="Disordered" evidence="1">
    <location>
        <begin position="1"/>
        <end position="45"/>
    </location>
</feature>
<proteinExistence type="predicted"/>
<keyword evidence="4" id="KW-1185">Reference proteome</keyword>
<protein>
    <submittedName>
        <fullName evidence="2 3">Uncharacterized protein</fullName>
    </submittedName>
</protein>
<dbReference type="EnsemblFungi" id="EJT79818">
    <property type="protein sequence ID" value="EJT79818"/>
    <property type="gene ID" value="GGTG_04901"/>
</dbReference>
<feature type="region of interest" description="Disordered" evidence="1">
    <location>
        <begin position="70"/>
        <end position="108"/>
    </location>
</feature>
<dbReference type="EMBL" id="GL385396">
    <property type="protein sequence ID" value="EJT79818.1"/>
    <property type="molecule type" value="Genomic_DNA"/>
</dbReference>
<reference evidence="4" key="1">
    <citation type="submission" date="2010-07" db="EMBL/GenBank/DDBJ databases">
        <title>The genome sequence of Gaeumannomyces graminis var. tritici strain R3-111a-1.</title>
        <authorList>
            <consortium name="The Broad Institute Genome Sequencing Platform"/>
            <person name="Ma L.-J."/>
            <person name="Dead R."/>
            <person name="Young S."/>
            <person name="Zeng Q."/>
            <person name="Koehrsen M."/>
            <person name="Alvarado L."/>
            <person name="Berlin A."/>
            <person name="Chapman S.B."/>
            <person name="Chen Z."/>
            <person name="Freedman E."/>
            <person name="Gellesch M."/>
            <person name="Goldberg J."/>
            <person name="Griggs A."/>
            <person name="Gujja S."/>
            <person name="Heilman E.R."/>
            <person name="Heiman D."/>
            <person name="Hepburn T."/>
            <person name="Howarth C."/>
            <person name="Jen D."/>
            <person name="Larson L."/>
            <person name="Mehta T."/>
            <person name="Neiman D."/>
            <person name="Pearson M."/>
            <person name="Roberts A."/>
            <person name="Saif S."/>
            <person name="Shea T."/>
            <person name="Shenoy N."/>
            <person name="Sisk P."/>
            <person name="Stolte C."/>
            <person name="Sykes S."/>
            <person name="Walk T."/>
            <person name="White J."/>
            <person name="Yandava C."/>
            <person name="Haas B."/>
            <person name="Nusbaum C."/>
            <person name="Birren B."/>
        </authorList>
    </citation>
    <scope>NUCLEOTIDE SEQUENCE [LARGE SCALE GENOMIC DNA]</scope>
    <source>
        <strain evidence="4">R3-111a-1</strain>
    </source>
</reference>
<reference evidence="3" key="4">
    <citation type="journal article" date="2015" name="G3 (Bethesda)">
        <title>Genome sequences of three phytopathogenic species of the Magnaporthaceae family of fungi.</title>
        <authorList>
            <person name="Okagaki L.H."/>
            <person name="Nunes C.C."/>
            <person name="Sailsbery J."/>
            <person name="Clay B."/>
            <person name="Brown D."/>
            <person name="John T."/>
            <person name="Oh Y."/>
            <person name="Young N."/>
            <person name="Fitzgerald M."/>
            <person name="Haas B.J."/>
            <person name="Zeng Q."/>
            <person name="Young S."/>
            <person name="Adiconis X."/>
            <person name="Fan L."/>
            <person name="Levin J.Z."/>
            <person name="Mitchell T.K."/>
            <person name="Okubara P.A."/>
            <person name="Farman M.L."/>
            <person name="Kohn L.M."/>
            <person name="Birren B."/>
            <person name="Ma L.-J."/>
            <person name="Dean R.A."/>
        </authorList>
    </citation>
    <scope>NUCLEOTIDE SEQUENCE</scope>
    <source>
        <strain evidence="3">R3-111a-1</strain>
    </source>
</reference>
<evidence type="ECO:0000313" key="3">
    <source>
        <dbReference type="EnsemblFungi" id="EJT79818"/>
    </source>
</evidence>
<name>J3NUE5_GAET3</name>